<dbReference type="Pfam" id="PF13376">
    <property type="entry name" value="OmdA"/>
    <property type="match status" value="1"/>
</dbReference>
<dbReference type="RefSeq" id="WP_066964979.1">
    <property type="nucleotide sequence ID" value="NZ_CP023449.1"/>
</dbReference>
<dbReference type="Pfam" id="PF08818">
    <property type="entry name" value="DUF1801"/>
    <property type="match status" value="1"/>
</dbReference>
<proteinExistence type="predicted"/>
<dbReference type="KEGG" id="rdi:CMV14_10425"/>
<comment type="caution">
    <text evidence="2">The sequence shown here is derived from an EMBL/GenBank/DDBJ whole genome shotgun (WGS) entry which is preliminary data.</text>
</comment>
<evidence type="ECO:0000313" key="2">
    <source>
        <dbReference type="EMBL" id="PCE41293.1"/>
    </source>
</evidence>
<dbReference type="OrthoDB" id="214150at2"/>
<sequence>MKSDPRVDRYIERAASFAQPILSHLRALLARTCPEGEESLKWGMPSISYRGSILCNMAAFKAHATFGFWQNKAVTGENMPEAQSAMGQFGRLSSLDDLPDDTKLSAMVVRAMELIDSGEKTPRPLKHPKPPAEIPADLAAALKASPAATATFDGFPPGQRREYVAWIVGAKREETRAKRLATTIAQLEEGKRLNWKYERC</sequence>
<name>A0A2A4FSA1_9SPHN</name>
<reference evidence="2 3" key="1">
    <citation type="submission" date="2017-09" db="EMBL/GenBank/DDBJ databases">
        <title>The Catabolism of 3,6-Dichlorosalicylic acid is Initiated by the Cytochrome P450 Monooxygenase DsmABC in Rhizorhabdus dicambivorans Ndbn-20.</title>
        <authorList>
            <person name="Na L."/>
        </authorList>
    </citation>
    <scope>NUCLEOTIDE SEQUENCE [LARGE SCALE GENOMIC DNA]</scope>
    <source>
        <strain evidence="2 3">Ndbn-20m</strain>
    </source>
</reference>
<feature type="domain" description="YdhG-like" evidence="1">
    <location>
        <begin position="19"/>
        <end position="111"/>
    </location>
</feature>
<gene>
    <name evidence="2" type="ORF">COO09_15655</name>
</gene>
<evidence type="ECO:0000259" key="1">
    <source>
        <dbReference type="Pfam" id="PF08818"/>
    </source>
</evidence>
<protein>
    <recommendedName>
        <fullName evidence="1">YdhG-like domain-containing protein</fullName>
    </recommendedName>
</protein>
<dbReference type="Gene3D" id="3.90.1150.200">
    <property type="match status" value="1"/>
</dbReference>
<dbReference type="SUPFAM" id="SSF159888">
    <property type="entry name" value="YdhG-like"/>
    <property type="match status" value="1"/>
</dbReference>
<keyword evidence="3" id="KW-1185">Reference proteome</keyword>
<accession>A0A2A4FSA1</accession>
<dbReference type="InterPro" id="IPR014922">
    <property type="entry name" value="YdhG-like"/>
</dbReference>
<dbReference type="Proteomes" id="UP000218934">
    <property type="component" value="Unassembled WGS sequence"/>
</dbReference>
<dbReference type="EMBL" id="NWUF01000016">
    <property type="protein sequence ID" value="PCE41293.1"/>
    <property type="molecule type" value="Genomic_DNA"/>
</dbReference>
<evidence type="ECO:0000313" key="3">
    <source>
        <dbReference type="Proteomes" id="UP000218934"/>
    </source>
</evidence>
<organism evidence="2 3">
    <name type="scientific">Rhizorhabdus dicambivorans</name>
    <dbReference type="NCBI Taxonomy" id="1850238"/>
    <lineage>
        <taxon>Bacteria</taxon>
        <taxon>Pseudomonadati</taxon>
        <taxon>Pseudomonadota</taxon>
        <taxon>Alphaproteobacteria</taxon>
        <taxon>Sphingomonadales</taxon>
        <taxon>Sphingomonadaceae</taxon>
        <taxon>Rhizorhabdus</taxon>
    </lineage>
</organism>
<dbReference type="AlphaFoldDB" id="A0A2A4FSA1"/>